<proteinExistence type="predicted"/>
<evidence type="ECO:0000256" key="1">
    <source>
        <dbReference type="SAM" id="MobiDB-lite"/>
    </source>
</evidence>
<accession>A0A017T667</accession>
<sequence length="103" mass="11654">MWHVATRRVEVSRLRSTARHAVRGRPPGLEAGRTWCQGRSERRAVGRGRSRWRGERRKTTRRDRKAAEPERCVIRKGARRRGGSRGGAEGEPRGSGGGREGER</sequence>
<organism evidence="2 3">
    <name type="scientific">Chondromyces apiculatus DSM 436</name>
    <dbReference type="NCBI Taxonomy" id="1192034"/>
    <lineage>
        <taxon>Bacteria</taxon>
        <taxon>Pseudomonadati</taxon>
        <taxon>Myxococcota</taxon>
        <taxon>Polyangia</taxon>
        <taxon>Polyangiales</taxon>
        <taxon>Polyangiaceae</taxon>
        <taxon>Chondromyces</taxon>
    </lineage>
</organism>
<gene>
    <name evidence="2" type="ORF">CAP_4767</name>
</gene>
<dbReference type="AlphaFoldDB" id="A0A017T667"/>
<feature type="compositionally biased region" description="Gly residues" evidence="1">
    <location>
        <begin position="84"/>
        <end position="103"/>
    </location>
</feature>
<evidence type="ECO:0000313" key="2">
    <source>
        <dbReference type="EMBL" id="EYF04290.1"/>
    </source>
</evidence>
<reference evidence="2 3" key="1">
    <citation type="submission" date="2013-05" db="EMBL/GenBank/DDBJ databases">
        <title>Genome assembly of Chondromyces apiculatus DSM 436.</title>
        <authorList>
            <person name="Sharma G."/>
            <person name="Khatri I."/>
            <person name="Kaur C."/>
            <person name="Mayilraj S."/>
            <person name="Subramanian S."/>
        </authorList>
    </citation>
    <scope>NUCLEOTIDE SEQUENCE [LARGE SCALE GENOMIC DNA]</scope>
    <source>
        <strain evidence="2 3">DSM 436</strain>
    </source>
</reference>
<dbReference type="EMBL" id="ASRX01000037">
    <property type="protein sequence ID" value="EYF04290.1"/>
    <property type="molecule type" value="Genomic_DNA"/>
</dbReference>
<name>A0A017T667_9BACT</name>
<dbReference type="Proteomes" id="UP000019678">
    <property type="component" value="Unassembled WGS sequence"/>
</dbReference>
<evidence type="ECO:0000313" key="3">
    <source>
        <dbReference type="Proteomes" id="UP000019678"/>
    </source>
</evidence>
<comment type="caution">
    <text evidence="2">The sequence shown here is derived from an EMBL/GenBank/DDBJ whole genome shotgun (WGS) entry which is preliminary data.</text>
</comment>
<feature type="region of interest" description="Disordered" evidence="1">
    <location>
        <begin position="19"/>
        <end position="103"/>
    </location>
</feature>
<feature type="compositionally biased region" description="Basic residues" evidence="1">
    <location>
        <begin position="45"/>
        <end position="64"/>
    </location>
</feature>
<feature type="compositionally biased region" description="Basic residues" evidence="1">
    <location>
        <begin position="74"/>
        <end position="83"/>
    </location>
</feature>
<protein>
    <submittedName>
        <fullName evidence="2">Uncharacterized protein</fullName>
    </submittedName>
</protein>
<keyword evidence="3" id="KW-1185">Reference proteome</keyword>